<gene>
    <name evidence="1" type="ORF">LCGC14_3041210</name>
</gene>
<evidence type="ECO:0000313" key="1">
    <source>
        <dbReference type="EMBL" id="KKK58756.1"/>
    </source>
</evidence>
<organism evidence="1">
    <name type="scientific">marine sediment metagenome</name>
    <dbReference type="NCBI Taxonomy" id="412755"/>
    <lineage>
        <taxon>unclassified sequences</taxon>
        <taxon>metagenomes</taxon>
        <taxon>ecological metagenomes</taxon>
    </lineage>
</organism>
<dbReference type="AlphaFoldDB" id="A0A0F8ZFG2"/>
<comment type="caution">
    <text evidence="1">The sequence shown here is derived from an EMBL/GenBank/DDBJ whole genome shotgun (WGS) entry which is preliminary data.</text>
</comment>
<proteinExistence type="predicted"/>
<accession>A0A0F8ZFG2</accession>
<sequence length="49" mass="5474">LRVPADNSDHAFVWAETIIVPKNKILTIYAGNGGIPIEASISFYYHEIE</sequence>
<feature type="non-terminal residue" evidence="1">
    <location>
        <position position="1"/>
    </location>
</feature>
<dbReference type="EMBL" id="LAZR01063816">
    <property type="protein sequence ID" value="KKK58756.1"/>
    <property type="molecule type" value="Genomic_DNA"/>
</dbReference>
<name>A0A0F8ZFG2_9ZZZZ</name>
<protein>
    <submittedName>
        <fullName evidence="1">Uncharacterized protein</fullName>
    </submittedName>
</protein>
<reference evidence="1" key="1">
    <citation type="journal article" date="2015" name="Nature">
        <title>Complex archaea that bridge the gap between prokaryotes and eukaryotes.</title>
        <authorList>
            <person name="Spang A."/>
            <person name="Saw J.H."/>
            <person name="Jorgensen S.L."/>
            <person name="Zaremba-Niedzwiedzka K."/>
            <person name="Martijn J."/>
            <person name="Lind A.E."/>
            <person name="van Eijk R."/>
            <person name="Schleper C."/>
            <person name="Guy L."/>
            <person name="Ettema T.J."/>
        </authorList>
    </citation>
    <scope>NUCLEOTIDE SEQUENCE</scope>
</reference>